<name>A0A023DAI9_9BACL</name>
<accession>A0A023DAI9</accession>
<sequence length="119" mass="13770">MMIEYVMIALAVLSIFLFIVSFFGKDEINRLEEQIDHLTISLAQETYQIKKRLQVLEEELLIPHENGSNAMPIRHDGLLSSSQKRVLFLYKQGLSHEQIARETALTTEEVRMILRGLAR</sequence>
<dbReference type="EMBL" id="BAWO01000001">
    <property type="protein sequence ID" value="GAJ38072.1"/>
    <property type="molecule type" value="Genomic_DNA"/>
</dbReference>
<protein>
    <recommendedName>
        <fullName evidence="3">RNA polymerase sigma factor 70 region 4 type 2 domain-containing protein</fullName>
    </recommendedName>
</protein>
<gene>
    <name evidence="1" type="ORF">GCA01S_001_00170</name>
</gene>
<evidence type="ECO:0000313" key="2">
    <source>
        <dbReference type="Proteomes" id="UP000023561"/>
    </source>
</evidence>
<evidence type="ECO:0008006" key="3">
    <source>
        <dbReference type="Google" id="ProtNLM"/>
    </source>
</evidence>
<reference evidence="1 2" key="1">
    <citation type="submission" date="2014-04" db="EMBL/GenBank/DDBJ databases">
        <title>Whole genome shotgun sequence of Geobacillus caldoxylosilyticus NBRC 107762.</title>
        <authorList>
            <person name="Hosoyama A."/>
            <person name="Hosoyama Y."/>
            <person name="Katano-Makiyama Y."/>
            <person name="Tsuchikane K."/>
            <person name="Ohji S."/>
            <person name="Ichikawa N."/>
            <person name="Yamazoe A."/>
            <person name="Fujita N."/>
        </authorList>
    </citation>
    <scope>NUCLEOTIDE SEQUENCE [LARGE SCALE GENOMIC DNA]</scope>
    <source>
        <strain evidence="1 2">NBRC 107762</strain>
    </source>
</reference>
<evidence type="ECO:0000313" key="1">
    <source>
        <dbReference type="EMBL" id="GAJ38072.1"/>
    </source>
</evidence>
<organism evidence="1 2">
    <name type="scientific">Parageobacillus caldoxylosilyticus NBRC 107762</name>
    <dbReference type="NCBI Taxonomy" id="1220594"/>
    <lineage>
        <taxon>Bacteria</taxon>
        <taxon>Bacillati</taxon>
        <taxon>Bacillota</taxon>
        <taxon>Bacilli</taxon>
        <taxon>Bacillales</taxon>
        <taxon>Anoxybacillaceae</taxon>
        <taxon>Saccharococcus</taxon>
    </lineage>
</organism>
<comment type="caution">
    <text evidence="1">The sequence shown here is derived from an EMBL/GenBank/DDBJ whole genome shotgun (WGS) entry which is preliminary data.</text>
</comment>
<proteinExistence type="predicted"/>
<dbReference type="AlphaFoldDB" id="A0A023DAI9"/>
<dbReference type="Proteomes" id="UP000023561">
    <property type="component" value="Unassembled WGS sequence"/>
</dbReference>
<keyword evidence="2" id="KW-1185">Reference proteome</keyword>